<proteinExistence type="predicted"/>
<name>A0A699HFS9_TANCI</name>
<dbReference type="AlphaFoldDB" id="A0A699HFS9"/>
<evidence type="ECO:0000313" key="1">
    <source>
        <dbReference type="EMBL" id="GEY08675.1"/>
    </source>
</evidence>
<organism evidence="1">
    <name type="scientific">Tanacetum cinerariifolium</name>
    <name type="common">Dalmatian daisy</name>
    <name type="synonym">Chrysanthemum cinerariifolium</name>
    <dbReference type="NCBI Taxonomy" id="118510"/>
    <lineage>
        <taxon>Eukaryota</taxon>
        <taxon>Viridiplantae</taxon>
        <taxon>Streptophyta</taxon>
        <taxon>Embryophyta</taxon>
        <taxon>Tracheophyta</taxon>
        <taxon>Spermatophyta</taxon>
        <taxon>Magnoliopsida</taxon>
        <taxon>eudicotyledons</taxon>
        <taxon>Gunneridae</taxon>
        <taxon>Pentapetalae</taxon>
        <taxon>asterids</taxon>
        <taxon>campanulids</taxon>
        <taxon>Asterales</taxon>
        <taxon>Asteraceae</taxon>
        <taxon>Asteroideae</taxon>
        <taxon>Anthemideae</taxon>
        <taxon>Anthemidinae</taxon>
        <taxon>Tanacetum</taxon>
    </lineage>
</organism>
<sequence>MFEVKEEFVLLLDKWSVATFFVPFLSLISMSNSCKSTGVCHPGVVSRVYRMMGRCQEWRKDGSSRNTYSKLLGRGLSSRSVGDSKLSSAVIAMNSSNSEKISSSRRVPSMEWMILLPSSRRAVNNKDHSFNPNSKIELFLFNLNNCISSVKKGSSHDEGNFDVFFHFENNKISMKGLRVLKDSFAYKEYGIRLMLAPRSAKALQEKVLLKLHGIRKLLVSSSFGETLFWIIAELSSLKKAAEICSILCLLLMISFRNFP</sequence>
<protein>
    <submittedName>
        <fullName evidence="1">Uncharacterized protein</fullName>
    </submittedName>
</protein>
<dbReference type="EMBL" id="BKCJ010150835">
    <property type="protein sequence ID" value="GEY08675.1"/>
    <property type="molecule type" value="Genomic_DNA"/>
</dbReference>
<reference evidence="1" key="1">
    <citation type="journal article" date="2019" name="Sci. Rep.">
        <title>Draft genome of Tanacetum cinerariifolium, the natural source of mosquito coil.</title>
        <authorList>
            <person name="Yamashiro T."/>
            <person name="Shiraishi A."/>
            <person name="Satake H."/>
            <person name="Nakayama K."/>
        </authorList>
    </citation>
    <scope>NUCLEOTIDE SEQUENCE</scope>
</reference>
<accession>A0A699HFS9</accession>
<comment type="caution">
    <text evidence="1">The sequence shown here is derived from an EMBL/GenBank/DDBJ whole genome shotgun (WGS) entry which is preliminary data.</text>
</comment>
<gene>
    <name evidence="1" type="ORF">Tci_380649</name>
</gene>